<evidence type="ECO:0000256" key="4">
    <source>
        <dbReference type="ARBA" id="ARBA00022737"/>
    </source>
</evidence>
<evidence type="ECO:0000313" key="9">
    <source>
        <dbReference type="EMBL" id="EDW90089.1"/>
    </source>
</evidence>
<dbReference type="InterPro" id="IPR023561">
    <property type="entry name" value="Carbonic_anhydrase_a-class"/>
</dbReference>
<keyword evidence="10" id="KW-1185">Reference proteome</keyword>
<name>B4P842_DROYA</name>
<evidence type="ECO:0000256" key="7">
    <source>
        <dbReference type="SAM" id="Phobius"/>
    </source>
</evidence>
<organism evidence="9 10">
    <name type="scientific">Drosophila yakuba</name>
    <name type="common">Fruit fly</name>
    <dbReference type="NCBI Taxonomy" id="7245"/>
    <lineage>
        <taxon>Eukaryota</taxon>
        <taxon>Metazoa</taxon>
        <taxon>Ecdysozoa</taxon>
        <taxon>Arthropoda</taxon>
        <taxon>Hexapoda</taxon>
        <taxon>Insecta</taxon>
        <taxon>Pterygota</taxon>
        <taxon>Neoptera</taxon>
        <taxon>Endopterygota</taxon>
        <taxon>Diptera</taxon>
        <taxon>Brachycera</taxon>
        <taxon>Muscomorpha</taxon>
        <taxon>Ephydroidea</taxon>
        <taxon>Drosophilidae</taxon>
        <taxon>Drosophila</taxon>
        <taxon>Sophophora</taxon>
    </lineage>
</organism>
<evidence type="ECO:0000256" key="6">
    <source>
        <dbReference type="ARBA" id="ARBA00023180"/>
    </source>
</evidence>
<dbReference type="KEGG" id="dya:Dyak_GE12834"/>
<dbReference type="Pfam" id="PF00194">
    <property type="entry name" value="Carb_anhydrase"/>
    <property type="match status" value="1"/>
</dbReference>
<comment type="similarity">
    <text evidence="2">Belongs to the alpha-carbonic anhydrase family.</text>
</comment>
<keyword evidence="5 7" id="KW-1133">Transmembrane helix</keyword>
<dbReference type="SMR" id="B4P842"/>
<evidence type="ECO:0000256" key="3">
    <source>
        <dbReference type="ARBA" id="ARBA00022692"/>
    </source>
</evidence>
<gene>
    <name evidence="9" type="primary">Dyak\GE12834</name>
    <name evidence="9" type="synonym">dyak_GLEANR_13054</name>
    <name evidence="9" type="synonym">GE12834</name>
    <name evidence="9" type="ORF">Dyak_GE12834</name>
</gene>
<feature type="transmembrane region" description="Helical" evidence="7">
    <location>
        <begin position="6"/>
        <end position="25"/>
    </location>
</feature>
<dbReference type="PANTHER" id="PTHR18952">
    <property type="entry name" value="CARBONIC ANHYDRASE"/>
    <property type="match status" value="1"/>
</dbReference>
<accession>B4P842</accession>
<evidence type="ECO:0000256" key="1">
    <source>
        <dbReference type="ARBA" id="ARBA00004479"/>
    </source>
</evidence>
<keyword evidence="6" id="KW-0325">Glycoprotein</keyword>
<dbReference type="OrthoDB" id="429145at2759"/>
<sequence>MFDTTLGTVLSLMVQLVFLILYQILGQMVQHPLITTGLCLLGAFVYHADQESLKDIYQRVPVLIRIPQRFWNKSNLRYPASGYGYDMNHGPHTWLPKSGSSGSSVGEANCFQSPVNIDETQIQRLAIRELLNWNHYDDLPASITLENTGQTLILRAQFHGNAPTISGADLLASYTFLELRFHWGWCNSEGSEHTINHRKFPLEMQVMHKTGSGVPRTCTSSYDLLMIGYVFDLSAHNPYLDPLVQNLRLVQKPGTRVQIPPFPISYLMYPFRSGFYSYGGSLTHPPCYQGTEWFIFPESLAISDFQLRHFRLLLGPDGISPIARNSRPVQNMGNRVVSLNCFCPYDAAQLSRMHVELCQQQAQEEHEEDRIEQVQQLELERELERQRERELKVQQERASEAAAIAASEDEGQLVETIDTTTIITSSSNTSICMTTLLRKDSPRELEQPLQVPMMAPNQGLFCNPGIVIFSSGNESKSKCGIHQDTPEELMIHNRGIGVGMNLGGQNGCKADAFCSVGDGVNIGVRMEMVE</sequence>
<dbReference type="OMA" id="PVQHMGN"/>
<dbReference type="InterPro" id="IPR041887">
    <property type="entry name" value="Alpha_CARP_receptor-type"/>
</dbReference>
<dbReference type="eggNOG" id="KOG0382">
    <property type="taxonomic scope" value="Eukaryota"/>
</dbReference>
<reference evidence="9 10" key="1">
    <citation type="journal article" date="2007" name="Nature">
        <title>Evolution of genes and genomes on the Drosophila phylogeny.</title>
        <authorList>
            <consortium name="Drosophila 12 Genomes Consortium"/>
            <person name="Clark A.G."/>
            <person name="Eisen M.B."/>
            <person name="Smith D.R."/>
            <person name="Bergman C.M."/>
            <person name="Oliver B."/>
            <person name="Markow T.A."/>
            <person name="Kaufman T.C."/>
            <person name="Kellis M."/>
            <person name="Gelbart W."/>
            <person name="Iyer V.N."/>
            <person name="Pollard D.A."/>
            <person name="Sackton T.B."/>
            <person name="Larracuente A.M."/>
            <person name="Singh N.D."/>
            <person name="Abad J.P."/>
            <person name="Abt D.N."/>
            <person name="Adryan B."/>
            <person name="Aguade M."/>
            <person name="Akashi H."/>
            <person name="Anderson W.W."/>
            <person name="Aquadro C.F."/>
            <person name="Ardell D.H."/>
            <person name="Arguello R."/>
            <person name="Artieri C.G."/>
            <person name="Barbash D.A."/>
            <person name="Barker D."/>
            <person name="Barsanti P."/>
            <person name="Batterham P."/>
            <person name="Batzoglou S."/>
            <person name="Begun D."/>
            <person name="Bhutkar A."/>
            <person name="Blanco E."/>
            <person name="Bosak S.A."/>
            <person name="Bradley R.K."/>
            <person name="Brand A.D."/>
            <person name="Brent M.R."/>
            <person name="Brooks A.N."/>
            <person name="Brown R.H."/>
            <person name="Butlin R.K."/>
            <person name="Caggese C."/>
            <person name="Calvi B.R."/>
            <person name="Bernardo de Carvalho A."/>
            <person name="Caspi A."/>
            <person name="Castrezana S."/>
            <person name="Celniker S.E."/>
            <person name="Chang J.L."/>
            <person name="Chapple C."/>
            <person name="Chatterji S."/>
            <person name="Chinwalla A."/>
            <person name="Civetta A."/>
            <person name="Clifton S.W."/>
            <person name="Comeron J.M."/>
            <person name="Costello J.C."/>
            <person name="Coyne J.A."/>
            <person name="Daub J."/>
            <person name="David R.G."/>
            <person name="Delcher A.L."/>
            <person name="Delehaunty K."/>
            <person name="Do C.B."/>
            <person name="Ebling H."/>
            <person name="Edwards K."/>
            <person name="Eickbush T."/>
            <person name="Evans J.D."/>
            <person name="Filipski A."/>
            <person name="Findeiss S."/>
            <person name="Freyhult E."/>
            <person name="Fulton L."/>
            <person name="Fulton R."/>
            <person name="Garcia A.C."/>
            <person name="Gardiner A."/>
            <person name="Garfield D.A."/>
            <person name="Garvin B.E."/>
            <person name="Gibson G."/>
            <person name="Gilbert D."/>
            <person name="Gnerre S."/>
            <person name="Godfrey J."/>
            <person name="Good R."/>
            <person name="Gotea V."/>
            <person name="Gravely B."/>
            <person name="Greenberg A.J."/>
            <person name="Griffiths-Jones S."/>
            <person name="Gross S."/>
            <person name="Guigo R."/>
            <person name="Gustafson E.A."/>
            <person name="Haerty W."/>
            <person name="Hahn M.W."/>
            <person name="Halligan D.L."/>
            <person name="Halpern A.L."/>
            <person name="Halter G.M."/>
            <person name="Han M.V."/>
            <person name="Heger A."/>
            <person name="Hillier L."/>
            <person name="Hinrichs A.S."/>
            <person name="Holmes I."/>
            <person name="Hoskins R.A."/>
            <person name="Hubisz M.J."/>
            <person name="Hultmark D."/>
            <person name="Huntley M.A."/>
            <person name="Jaffe D.B."/>
            <person name="Jagadeeshan S."/>
            <person name="Jeck W.R."/>
            <person name="Johnson J."/>
            <person name="Jones C.D."/>
            <person name="Jordan W.C."/>
            <person name="Karpen G.H."/>
            <person name="Kataoka E."/>
            <person name="Keightley P.D."/>
            <person name="Kheradpour P."/>
            <person name="Kirkness E.F."/>
            <person name="Koerich L.B."/>
            <person name="Kristiansen K."/>
            <person name="Kudrna D."/>
            <person name="Kulathinal R.J."/>
            <person name="Kumar S."/>
            <person name="Kwok R."/>
            <person name="Lander E."/>
            <person name="Langley C.H."/>
            <person name="Lapoint R."/>
            <person name="Lazzaro B.P."/>
            <person name="Lee S.J."/>
            <person name="Levesque L."/>
            <person name="Li R."/>
            <person name="Lin C.F."/>
            <person name="Lin M.F."/>
            <person name="Lindblad-Toh K."/>
            <person name="Llopart A."/>
            <person name="Long M."/>
            <person name="Low L."/>
            <person name="Lozovsky E."/>
            <person name="Lu J."/>
            <person name="Luo M."/>
            <person name="Machado C.A."/>
            <person name="Makalowski W."/>
            <person name="Marzo M."/>
            <person name="Matsuda M."/>
            <person name="Matzkin L."/>
            <person name="McAllister B."/>
            <person name="McBride C.S."/>
            <person name="McKernan B."/>
            <person name="McKernan K."/>
            <person name="Mendez-Lago M."/>
            <person name="Minx P."/>
            <person name="Mollenhauer M.U."/>
            <person name="Montooth K."/>
            <person name="Mount S.M."/>
            <person name="Mu X."/>
            <person name="Myers E."/>
            <person name="Negre B."/>
            <person name="Newfeld S."/>
            <person name="Nielsen R."/>
            <person name="Noor M.A."/>
            <person name="O'Grady P."/>
            <person name="Pachter L."/>
            <person name="Papaceit M."/>
            <person name="Parisi M.J."/>
            <person name="Parisi M."/>
            <person name="Parts L."/>
            <person name="Pedersen J.S."/>
            <person name="Pesole G."/>
            <person name="Phillippy A.M."/>
            <person name="Ponting C.P."/>
            <person name="Pop M."/>
            <person name="Porcelli D."/>
            <person name="Powell J.R."/>
            <person name="Prohaska S."/>
            <person name="Pruitt K."/>
            <person name="Puig M."/>
            <person name="Quesneville H."/>
            <person name="Ram K.R."/>
            <person name="Rand D."/>
            <person name="Rasmussen M.D."/>
            <person name="Reed L.K."/>
            <person name="Reenan R."/>
            <person name="Reily A."/>
            <person name="Remington K.A."/>
            <person name="Rieger T.T."/>
            <person name="Ritchie M.G."/>
            <person name="Robin C."/>
            <person name="Rogers Y.H."/>
            <person name="Rohde C."/>
            <person name="Rozas J."/>
            <person name="Rubenfield M.J."/>
            <person name="Ruiz A."/>
            <person name="Russo S."/>
            <person name="Salzberg S.L."/>
            <person name="Sanchez-Gracia A."/>
            <person name="Saranga D.J."/>
            <person name="Sato H."/>
            <person name="Schaeffer S.W."/>
            <person name="Schatz M.C."/>
            <person name="Schlenke T."/>
            <person name="Schwartz R."/>
            <person name="Segarra C."/>
            <person name="Singh R.S."/>
            <person name="Sirot L."/>
            <person name="Sirota M."/>
            <person name="Sisneros N.B."/>
            <person name="Smith C.D."/>
            <person name="Smith T.F."/>
            <person name="Spieth J."/>
            <person name="Stage D.E."/>
            <person name="Stark A."/>
            <person name="Stephan W."/>
            <person name="Strausberg R.L."/>
            <person name="Strempel S."/>
            <person name="Sturgill D."/>
            <person name="Sutton G."/>
            <person name="Sutton G.G."/>
            <person name="Tao W."/>
            <person name="Teichmann S."/>
            <person name="Tobari Y.N."/>
            <person name="Tomimura Y."/>
            <person name="Tsolas J.M."/>
            <person name="Valente V.L."/>
            <person name="Venter E."/>
            <person name="Venter J.C."/>
            <person name="Vicario S."/>
            <person name="Vieira F.G."/>
            <person name="Vilella A.J."/>
            <person name="Villasante A."/>
            <person name="Walenz B."/>
            <person name="Wang J."/>
            <person name="Wasserman M."/>
            <person name="Watts T."/>
            <person name="Wilson D."/>
            <person name="Wilson R.K."/>
            <person name="Wing R.A."/>
            <person name="Wolfner M.F."/>
            <person name="Wong A."/>
            <person name="Wong G.K."/>
            <person name="Wu C.I."/>
            <person name="Wu G."/>
            <person name="Yamamoto D."/>
            <person name="Yang H.P."/>
            <person name="Yang S.P."/>
            <person name="Yorke J.A."/>
            <person name="Yoshida K."/>
            <person name="Zdobnov E."/>
            <person name="Zhang P."/>
            <person name="Zhang Y."/>
            <person name="Zimin A.V."/>
            <person name="Baldwin J."/>
            <person name="Abdouelleil A."/>
            <person name="Abdulkadir J."/>
            <person name="Abebe A."/>
            <person name="Abera B."/>
            <person name="Abreu J."/>
            <person name="Acer S.C."/>
            <person name="Aftuck L."/>
            <person name="Alexander A."/>
            <person name="An P."/>
            <person name="Anderson E."/>
            <person name="Anderson S."/>
            <person name="Arachi H."/>
            <person name="Azer M."/>
            <person name="Bachantsang P."/>
            <person name="Barry A."/>
            <person name="Bayul T."/>
            <person name="Berlin A."/>
            <person name="Bessette D."/>
            <person name="Bloom T."/>
            <person name="Blye J."/>
            <person name="Boguslavskiy L."/>
            <person name="Bonnet C."/>
            <person name="Boukhgalter B."/>
            <person name="Bourzgui I."/>
            <person name="Brown A."/>
            <person name="Cahill P."/>
            <person name="Channer S."/>
            <person name="Cheshatsang Y."/>
            <person name="Chuda L."/>
            <person name="Citroen M."/>
            <person name="Collymore A."/>
            <person name="Cooke P."/>
            <person name="Costello M."/>
            <person name="D'Aco K."/>
            <person name="Daza R."/>
            <person name="De Haan G."/>
            <person name="DeGray S."/>
            <person name="DeMaso C."/>
            <person name="Dhargay N."/>
            <person name="Dooley K."/>
            <person name="Dooley E."/>
            <person name="Doricent M."/>
            <person name="Dorje P."/>
            <person name="Dorjee K."/>
            <person name="Dupes A."/>
            <person name="Elong R."/>
            <person name="Falk J."/>
            <person name="Farina A."/>
            <person name="Faro S."/>
            <person name="Ferguson D."/>
            <person name="Fisher S."/>
            <person name="Foley C.D."/>
            <person name="Franke A."/>
            <person name="Friedrich D."/>
            <person name="Gadbois L."/>
            <person name="Gearin G."/>
            <person name="Gearin C.R."/>
            <person name="Giannoukos G."/>
            <person name="Goode T."/>
            <person name="Graham J."/>
            <person name="Grandbois E."/>
            <person name="Grewal S."/>
            <person name="Gyaltsen K."/>
            <person name="Hafez N."/>
            <person name="Hagos B."/>
            <person name="Hall J."/>
            <person name="Henson C."/>
            <person name="Hollinger A."/>
            <person name="Honan T."/>
            <person name="Huard M.D."/>
            <person name="Hughes L."/>
            <person name="Hurhula B."/>
            <person name="Husby M.E."/>
            <person name="Kamat A."/>
            <person name="Kanga B."/>
            <person name="Kashin S."/>
            <person name="Khazanovich D."/>
            <person name="Kisner P."/>
            <person name="Lance K."/>
            <person name="Lara M."/>
            <person name="Lee W."/>
            <person name="Lennon N."/>
            <person name="Letendre F."/>
            <person name="LeVine R."/>
            <person name="Lipovsky A."/>
            <person name="Liu X."/>
            <person name="Liu J."/>
            <person name="Liu S."/>
            <person name="Lokyitsang T."/>
            <person name="Lokyitsang Y."/>
            <person name="Lubonja R."/>
            <person name="Lui A."/>
            <person name="MacDonald P."/>
            <person name="Magnisalis V."/>
            <person name="Maru K."/>
            <person name="Matthews C."/>
            <person name="McCusker W."/>
            <person name="McDonough S."/>
            <person name="Mehta T."/>
            <person name="Meldrim J."/>
            <person name="Meneus L."/>
            <person name="Mihai O."/>
            <person name="Mihalev A."/>
            <person name="Mihova T."/>
            <person name="Mittelman R."/>
            <person name="Mlenga V."/>
            <person name="Montmayeur A."/>
            <person name="Mulrain L."/>
            <person name="Navidi A."/>
            <person name="Naylor J."/>
            <person name="Negash T."/>
            <person name="Nguyen T."/>
            <person name="Nguyen N."/>
            <person name="Nicol R."/>
            <person name="Norbu C."/>
            <person name="Norbu N."/>
            <person name="Novod N."/>
            <person name="O'Neill B."/>
            <person name="Osman S."/>
            <person name="Markiewicz E."/>
            <person name="Oyono O.L."/>
            <person name="Patti C."/>
            <person name="Phunkhang P."/>
            <person name="Pierre F."/>
            <person name="Priest M."/>
            <person name="Raghuraman S."/>
            <person name="Rege F."/>
            <person name="Reyes R."/>
            <person name="Rise C."/>
            <person name="Rogov P."/>
            <person name="Ross K."/>
            <person name="Ryan E."/>
            <person name="Settipalli S."/>
            <person name="Shea T."/>
            <person name="Sherpa N."/>
            <person name="Shi L."/>
            <person name="Shih D."/>
            <person name="Sparrow T."/>
            <person name="Spaulding J."/>
            <person name="Stalker J."/>
            <person name="Stange-Thomann N."/>
            <person name="Stavropoulos S."/>
            <person name="Stone C."/>
            <person name="Strader C."/>
            <person name="Tesfaye S."/>
            <person name="Thomson T."/>
            <person name="Thoulutsang Y."/>
            <person name="Thoulutsang D."/>
            <person name="Topham K."/>
            <person name="Topping I."/>
            <person name="Tsamla T."/>
            <person name="Vassiliev H."/>
            <person name="Vo A."/>
            <person name="Wangchuk T."/>
            <person name="Wangdi T."/>
            <person name="Weiand M."/>
            <person name="Wilkinson J."/>
            <person name="Wilson A."/>
            <person name="Yadav S."/>
            <person name="Young G."/>
            <person name="Yu Q."/>
            <person name="Zembek L."/>
            <person name="Zhong D."/>
            <person name="Zimmer A."/>
            <person name="Zwirko Z."/>
            <person name="Jaffe D.B."/>
            <person name="Alvarez P."/>
            <person name="Brockman W."/>
            <person name="Butler J."/>
            <person name="Chin C."/>
            <person name="Gnerre S."/>
            <person name="Grabherr M."/>
            <person name="Kleber M."/>
            <person name="Mauceli E."/>
            <person name="MacCallum I."/>
        </authorList>
    </citation>
    <scope>NUCLEOTIDE SEQUENCE [LARGE SCALE GENOMIC DNA]</scope>
    <source>
        <strain evidence="10">Tai18E2 / Tucson 14021-0261.01</strain>
    </source>
</reference>
<evidence type="ECO:0000313" key="10">
    <source>
        <dbReference type="Proteomes" id="UP000002282"/>
    </source>
</evidence>
<proteinExistence type="inferred from homology"/>
<evidence type="ECO:0000256" key="2">
    <source>
        <dbReference type="ARBA" id="ARBA00010718"/>
    </source>
</evidence>
<dbReference type="AlphaFoldDB" id="B4P842"/>
<dbReference type="EMBL" id="CM000158">
    <property type="protein sequence ID" value="EDW90089.1"/>
    <property type="molecule type" value="Genomic_DNA"/>
</dbReference>
<dbReference type="PANTHER" id="PTHR18952:SF227">
    <property type="entry name" value="CARBONIC ANHYDRASE 13-RELATED"/>
    <property type="match status" value="1"/>
</dbReference>
<dbReference type="PROSITE" id="PS51144">
    <property type="entry name" value="ALPHA_CA_2"/>
    <property type="match status" value="1"/>
</dbReference>
<dbReference type="Proteomes" id="UP000002282">
    <property type="component" value="Chromosome 2R"/>
</dbReference>
<protein>
    <recommendedName>
        <fullName evidence="8">Alpha-carbonic anhydrase domain-containing protein</fullName>
    </recommendedName>
</protein>
<dbReference type="HOGENOM" id="CLU_568938_0_0_1"/>
<evidence type="ECO:0000259" key="8">
    <source>
        <dbReference type="PROSITE" id="PS51144"/>
    </source>
</evidence>
<dbReference type="SMART" id="SM01057">
    <property type="entry name" value="Carb_anhydrase"/>
    <property type="match status" value="1"/>
</dbReference>
<dbReference type="PhylomeDB" id="B4P842"/>
<dbReference type="GO" id="GO:0008270">
    <property type="term" value="F:zinc ion binding"/>
    <property type="evidence" value="ECO:0007669"/>
    <property type="project" value="InterPro"/>
</dbReference>
<dbReference type="SUPFAM" id="SSF51069">
    <property type="entry name" value="Carbonic anhydrase"/>
    <property type="match status" value="1"/>
</dbReference>
<keyword evidence="4" id="KW-0677">Repeat</keyword>
<reference evidence="9 10" key="2">
    <citation type="journal article" date="2007" name="PLoS Biol.">
        <title>Principles of genome evolution in the Drosophila melanogaster species group.</title>
        <authorList>
            <person name="Ranz J.M."/>
            <person name="Maurin D."/>
            <person name="Chan Y.S."/>
            <person name="von Grotthuss M."/>
            <person name="Hillier L.W."/>
            <person name="Roote J."/>
            <person name="Ashburner M."/>
            <person name="Bergman C.M."/>
        </authorList>
    </citation>
    <scope>NUCLEOTIDE SEQUENCE [LARGE SCALE GENOMIC DNA]</scope>
    <source>
        <strain evidence="10">Tai18E2 / Tucson 14021-0261.01</strain>
    </source>
</reference>
<evidence type="ECO:0000256" key="5">
    <source>
        <dbReference type="ARBA" id="ARBA00022989"/>
    </source>
</evidence>
<dbReference type="CDD" id="cd03122">
    <property type="entry name" value="alpha_CARP_receptor_like"/>
    <property type="match status" value="1"/>
</dbReference>
<dbReference type="InterPro" id="IPR036398">
    <property type="entry name" value="CA_dom_sf"/>
</dbReference>
<comment type="subcellular location">
    <subcellularLocation>
        <location evidence="1">Membrane</location>
        <topology evidence="1">Single-pass type I membrane protein</topology>
    </subcellularLocation>
</comment>
<keyword evidence="7" id="KW-0472">Membrane</keyword>
<dbReference type="GO" id="GO:0005737">
    <property type="term" value="C:cytoplasm"/>
    <property type="evidence" value="ECO:0007669"/>
    <property type="project" value="TreeGrafter"/>
</dbReference>
<keyword evidence="3 7" id="KW-0812">Transmembrane</keyword>
<feature type="domain" description="Alpha-carbonic anhydrase" evidence="8">
    <location>
        <begin position="81"/>
        <end position="341"/>
    </location>
</feature>
<dbReference type="InterPro" id="IPR001148">
    <property type="entry name" value="CA_dom"/>
</dbReference>
<dbReference type="Gene3D" id="3.10.200.10">
    <property type="entry name" value="Alpha carbonic anhydrase"/>
    <property type="match status" value="1"/>
</dbReference>
<dbReference type="GO" id="GO:0004089">
    <property type="term" value="F:carbonate dehydratase activity"/>
    <property type="evidence" value="ECO:0007669"/>
    <property type="project" value="InterPro"/>
</dbReference>
<dbReference type="GO" id="GO:0016020">
    <property type="term" value="C:membrane"/>
    <property type="evidence" value="ECO:0007669"/>
    <property type="project" value="UniProtKB-SubCell"/>
</dbReference>